<comment type="caution">
    <text evidence="11">The sequence shown here is derived from an EMBL/GenBank/DDBJ whole genome shotgun (WGS) entry which is preliminary data.</text>
</comment>
<dbReference type="NCBIfam" id="TIGR03413">
    <property type="entry name" value="GSH_gloB"/>
    <property type="match status" value="1"/>
</dbReference>
<dbReference type="GO" id="GO:0046872">
    <property type="term" value="F:metal ion binding"/>
    <property type="evidence" value="ECO:0007669"/>
    <property type="project" value="UniProtKB-KW"/>
</dbReference>
<sequence>MRVVPVPVRADNYAYLLIDDTTKKAAVVDPYDMPRVKTAADNEGVDIIANLTTHHHYDHSGGNKDFAAAFPGAPIYGGSTKGSADNIVKDNDEFTISEKLKVRCLATPCHTQDSICYYVTDKSKPSNAGVVFTGDTLFIGGCGRFFEGSAAEMHRALSYLGSLPDPTIVYAGHEYTASNFAFSKTIEPNSPGMSRLQTLADENKITTGKSTIGDEKEWNVFMRLTSPDVLSATGATKNTPTEAIMDTLRTRKNNF</sequence>
<evidence type="ECO:0000256" key="6">
    <source>
        <dbReference type="ARBA" id="ARBA00022723"/>
    </source>
</evidence>
<evidence type="ECO:0000313" key="11">
    <source>
        <dbReference type="EMBL" id="PAV23559.1"/>
    </source>
</evidence>
<dbReference type="OrthoDB" id="515692at2759"/>
<dbReference type="AlphaFoldDB" id="A0A286UVD7"/>
<evidence type="ECO:0000256" key="1">
    <source>
        <dbReference type="ARBA" id="ARBA00001623"/>
    </source>
</evidence>
<evidence type="ECO:0000256" key="5">
    <source>
        <dbReference type="ARBA" id="ARBA00011917"/>
    </source>
</evidence>
<comment type="similarity">
    <text evidence="4">Belongs to the metallo-beta-lactamase superfamily. Glyoxalase II family.</text>
</comment>
<evidence type="ECO:0000256" key="3">
    <source>
        <dbReference type="ARBA" id="ARBA00004963"/>
    </source>
</evidence>
<evidence type="ECO:0000256" key="7">
    <source>
        <dbReference type="ARBA" id="ARBA00022801"/>
    </source>
</evidence>
<feature type="domain" description="Metallo-beta-lactamase" evidence="10">
    <location>
        <begin position="11"/>
        <end position="173"/>
    </location>
</feature>
<dbReference type="Proteomes" id="UP000217199">
    <property type="component" value="Unassembled WGS sequence"/>
</dbReference>
<dbReference type="PANTHER" id="PTHR11935">
    <property type="entry name" value="BETA LACTAMASE DOMAIN"/>
    <property type="match status" value="1"/>
</dbReference>
<dbReference type="CDD" id="cd07723">
    <property type="entry name" value="hydroxyacylglutathione_hydrolase_MBL-fold"/>
    <property type="match status" value="1"/>
</dbReference>
<comment type="pathway">
    <text evidence="3">Secondary metabolite metabolism; methylglyoxal degradation; (R)-lactate from methylglyoxal: step 2/2.</text>
</comment>
<evidence type="ECO:0000256" key="4">
    <source>
        <dbReference type="ARBA" id="ARBA00006759"/>
    </source>
</evidence>
<evidence type="ECO:0000256" key="8">
    <source>
        <dbReference type="ARBA" id="ARBA00022833"/>
    </source>
</evidence>
<gene>
    <name evidence="11" type="ORF">PNOK_0062700</name>
</gene>
<dbReference type="Gene3D" id="3.60.15.10">
    <property type="entry name" value="Ribonuclease Z/Hydroxyacylglutathione hydrolase-like"/>
    <property type="match status" value="1"/>
</dbReference>
<dbReference type="EC" id="3.1.2.6" evidence="5"/>
<dbReference type="SUPFAM" id="SSF56281">
    <property type="entry name" value="Metallo-hydrolase/oxidoreductase"/>
    <property type="match status" value="1"/>
</dbReference>
<dbReference type="Pfam" id="PF16123">
    <property type="entry name" value="HAGH_C"/>
    <property type="match status" value="1"/>
</dbReference>
<keyword evidence="12" id="KW-1185">Reference proteome</keyword>
<dbReference type="GO" id="GO:0019243">
    <property type="term" value="P:methylglyoxal catabolic process to D-lactate via S-lactoyl-glutathione"/>
    <property type="evidence" value="ECO:0007669"/>
    <property type="project" value="InterPro"/>
</dbReference>
<reference evidence="11 12" key="1">
    <citation type="journal article" date="2017" name="Mol. Ecol.">
        <title>Comparative and population genomic landscape of Phellinus noxius: A hypervariable fungus causing root rot in trees.</title>
        <authorList>
            <person name="Chung C.L."/>
            <person name="Lee T.J."/>
            <person name="Akiba M."/>
            <person name="Lee H.H."/>
            <person name="Kuo T.H."/>
            <person name="Liu D."/>
            <person name="Ke H.M."/>
            <person name="Yokoi T."/>
            <person name="Roa M.B."/>
            <person name="Lu M.J."/>
            <person name="Chang Y.Y."/>
            <person name="Ann P.J."/>
            <person name="Tsai J.N."/>
            <person name="Chen C.Y."/>
            <person name="Tzean S.S."/>
            <person name="Ota Y."/>
            <person name="Hattori T."/>
            <person name="Sahashi N."/>
            <person name="Liou R.F."/>
            <person name="Kikuchi T."/>
            <person name="Tsai I.J."/>
        </authorList>
    </citation>
    <scope>NUCLEOTIDE SEQUENCE [LARGE SCALE GENOMIC DNA]</scope>
    <source>
        <strain evidence="11 12">FFPRI411160</strain>
    </source>
</reference>
<comment type="catalytic activity">
    <reaction evidence="1">
        <text>an S-(2-hydroxyacyl)glutathione + H2O = a 2-hydroxy carboxylate + glutathione + H(+)</text>
        <dbReference type="Rhea" id="RHEA:21864"/>
        <dbReference type="ChEBI" id="CHEBI:15377"/>
        <dbReference type="ChEBI" id="CHEBI:15378"/>
        <dbReference type="ChEBI" id="CHEBI:57925"/>
        <dbReference type="ChEBI" id="CHEBI:58896"/>
        <dbReference type="ChEBI" id="CHEBI:71261"/>
        <dbReference type="EC" id="3.1.2.6"/>
    </reaction>
</comment>
<dbReference type="InterPro" id="IPR032282">
    <property type="entry name" value="HAGH_C"/>
</dbReference>
<dbReference type="InterPro" id="IPR001279">
    <property type="entry name" value="Metallo-B-lactamas"/>
</dbReference>
<dbReference type="InterPro" id="IPR035680">
    <property type="entry name" value="Clx_II_MBL"/>
</dbReference>
<organism evidence="11 12">
    <name type="scientific">Pyrrhoderma noxium</name>
    <dbReference type="NCBI Taxonomy" id="2282107"/>
    <lineage>
        <taxon>Eukaryota</taxon>
        <taxon>Fungi</taxon>
        <taxon>Dikarya</taxon>
        <taxon>Basidiomycota</taxon>
        <taxon>Agaricomycotina</taxon>
        <taxon>Agaricomycetes</taxon>
        <taxon>Hymenochaetales</taxon>
        <taxon>Hymenochaetaceae</taxon>
        <taxon>Pyrrhoderma</taxon>
    </lineage>
</organism>
<evidence type="ECO:0000259" key="10">
    <source>
        <dbReference type="SMART" id="SM00849"/>
    </source>
</evidence>
<dbReference type="Pfam" id="PF00753">
    <property type="entry name" value="Lactamase_B"/>
    <property type="match status" value="1"/>
</dbReference>
<proteinExistence type="inferred from homology"/>
<evidence type="ECO:0000313" key="12">
    <source>
        <dbReference type="Proteomes" id="UP000217199"/>
    </source>
</evidence>
<dbReference type="UniPathway" id="UPA00619">
    <property type="reaction ID" value="UER00676"/>
</dbReference>
<dbReference type="EMBL" id="NBII01000001">
    <property type="protein sequence ID" value="PAV23559.1"/>
    <property type="molecule type" value="Genomic_DNA"/>
</dbReference>
<dbReference type="InterPro" id="IPR017782">
    <property type="entry name" value="Hydroxyacylglutathione_Hdrlase"/>
</dbReference>
<dbReference type="FunCoup" id="A0A286UVD7">
    <property type="interactions" value="102"/>
</dbReference>
<dbReference type="HAMAP" id="MF_01374">
    <property type="entry name" value="Glyoxalase_2"/>
    <property type="match status" value="1"/>
</dbReference>
<comment type="cofactor">
    <cofactor evidence="2">
        <name>Zn(2+)</name>
        <dbReference type="ChEBI" id="CHEBI:29105"/>
    </cofactor>
</comment>
<evidence type="ECO:0000256" key="2">
    <source>
        <dbReference type="ARBA" id="ARBA00001947"/>
    </source>
</evidence>
<dbReference type="InParanoid" id="A0A286UVD7"/>
<keyword evidence="6" id="KW-0479">Metal-binding</keyword>
<dbReference type="GO" id="GO:0004416">
    <property type="term" value="F:hydroxyacylglutathione hydrolase activity"/>
    <property type="evidence" value="ECO:0007669"/>
    <property type="project" value="UniProtKB-EC"/>
</dbReference>
<accession>A0A286UVD7</accession>
<protein>
    <recommendedName>
        <fullName evidence="5">hydroxyacylglutathione hydrolase</fullName>
        <ecNumber evidence="5">3.1.2.6</ecNumber>
    </recommendedName>
    <alternativeName>
        <fullName evidence="9">Glyoxalase II</fullName>
    </alternativeName>
</protein>
<keyword evidence="7 11" id="KW-0378">Hydrolase</keyword>
<dbReference type="STRING" id="2282107.A0A286UVD7"/>
<evidence type="ECO:0000256" key="9">
    <source>
        <dbReference type="ARBA" id="ARBA00031044"/>
    </source>
</evidence>
<dbReference type="SMART" id="SM00849">
    <property type="entry name" value="Lactamase_B"/>
    <property type="match status" value="1"/>
</dbReference>
<dbReference type="InterPro" id="IPR036866">
    <property type="entry name" value="RibonucZ/Hydroxyglut_hydro"/>
</dbReference>
<dbReference type="PANTHER" id="PTHR11935:SF94">
    <property type="entry name" value="TENZING NORGAY, ISOFORM C"/>
    <property type="match status" value="1"/>
</dbReference>
<keyword evidence="8" id="KW-0862">Zinc</keyword>
<name>A0A286UVD7_9AGAM</name>